<dbReference type="PANTHER" id="PTHR43244:SF1">
    <property type="entry name" value="5,10-METHYLENETETRAHYDROMETHANOPTERIN REDUCTASE"/>
    <property type="match status" value="1"/>
</dbReference>
<name>A0A7K1FN20_9ACTN</name>
<evidence type="ECO:0000256" key="1">
    <source>
        <dbReference type="ARBA" id="ARBA00023002"/>
    </source>
</evidence>
<dbReference type="AlphaFoldDB" id="A0A7K1FN20"/>
<dbReference type="SUPFAM" id="SSF51679">
    <property type="entry name" value="Bacterial luciferase-like"/>
    <property type="match status" value="1"/>
</dbReference>
<gene>
    <name evidence="3" type="ORF">GIS00_16210</name>
</gene>
<feature type="domain" description="Luciferase-like" evidence="2">
    <location>
        <begin position="14"/>
        <end position="294"/>
    </location>
</feature>
<dbReference type="CDD" id="cd01097">
    <property type="entry name" value="Tetrahydromethanopterin_reductase"/>
    <property type="match status" value="1"/>
</dbReference>
<proteinExistence type="predicted"/>
<dbReference type="InterPro" id="IPR050564">
    <property type="entry name" value="F420-G6PD/mer"/>
</dbReference>
<dbReference type="GO" id="GO:0016705">
    <property type="term" value="F:oxidoreductase activity, acting on paired donors, with incorporation or reduction of molecular oxygen"/>
    <property type="evidence" value="ECO:0007669"/>
    <property type="project" value="InterPro"/>
</dbReference>
<dbReference type="RefSeq" id="WP_154769478.1">
    <property type="nucleotide sequence ID" value="NZ_WLYK01000006.1"/>
</dbReference>
<dbReference type="InterPro" id="IPR011251">
    <property type="entry name" value="Luciferase-like_dom"/>
</dbReference>
<keyword evidence="1" id="KW-0560">Oxidoreductase</keyword>
<dbReference type="InterPro" id="IPR036661">
    <property type="entry name" value="Luciferase-like_sf"/>
</dbReference>
<dbReference type="Proteomes" id="UP000460221">
    <property type="component" value="Unassembled WGS sequence"/>
</dbReference>
<dbReference type="EMBL" id="WLYK01000006">
    <property type="protein sequence ID" value="MTD15480.1"/>
    <property type="molecule type" value="Genomic_DNA"/>
</dbReference>
<accession>A0A7K1FN20</accession>
<evidence type="ECO:0000313" key="4">
    <source>
        <dbReference type="Proteomes" id="UP000460221"/>
    </source>
</evidence>
<protein>
    <submittedName>
        <fullName evidence="3">LLM class flavin-dependent oxidoreductase</fullName>
    </submittedName>
</protein>
<sequence>MTHPAVGFVLGSNFHPSELITVSRALESNGFDSVWCSEDYFLTGGISGAAVVLGATETLKVGTGVLSCFVRHPALTAMETGTLSAAHPGRFRLGLGSGVNSWLDQQGIGHARPLGTMRGYIESVRLLLSGAEVSGEYGGFTFDKVQLAFPPAEVAPVYIGATGPKMTALTGEIADGLLLSVFSTPEFVGTQSGLMAAAGSGADTPISTFALFSLADTVEEARLKARPVVAMYLAAGEPGPMTGAIGINEELAELRKGGAEALARDMPDSWIDALTISGDLDSCLHRMAELGAAGCGEVALAPISVDTMVEDIGRLGAAMKTW</sequence>
<evidence type="ECO:0000313" key="3">
    <source>
        <dbReference type="EMBL" id="MTD15480.1"/>
    </source>
</evidence>
<reference evidence="3 4" key="1">
    <citation type="submission" date="2019-11" db="EMBL/GenBank/DDBJ databases">
        <authorList>
            <person name="Jiang L.-Q."/>
        </authorList>
    </citation>
    <scope>NUCLEOTIDE SEQUENCE [LARGE SCALE GENOMIC DNA]</scope>
    <source>
        <strain evidence="3 4">YIM 132087</strain>
    </source>
</reference>
<organism evidence="3 4">
    <name type="scientific">Nakamurella alba</name>
    <dbReference type="NCBI Taxonomy" id="2665158"/>
    <lineage>
        <taxon>Bacteria</taxon>
        <taxon>Bacillati</taxon>
        <taxon>Actinomycetota</taxon>
        <taxon>Actinomycetes</taxon>
        <taxon>Nakamurellales</taxon>
        <taxon>Nakamurellaceae</taxon>
        <taxon>Nakamurella</taxon>
    </lineage>
</organism>
<comment type="caution">
    <text evidence="3">The sequence shown here is derived from an EMBL/GenBank/DDBJ whole genome shotgun (WGS) entry which is preliminary data.</text>
</comment>
<keyword evidence="4" id="KW-1185">Reference proteome</keyword>
<dbReference type="Pfam" id="PF00296">
    <property type="entry name" value="Bac_luciferase"/>
    <property type="match status" value="1"/>
</dbReference>
<dbReference type="PANTHER" id="PTHR43244">
    <property type="match status" value="1"/>
</dbReference>
<dbReference type="Gene3D" id="3.20.20.30">
    <property type="entry name" value="Luciferase-like domain"/>
    <property type="match status" value="1"/>
</dbReference>
<evidence type="ECO:0000259" key="2">
    <source>
        <dbReference type="Pfam" id="PF00296"/>
    </source>
</evidence>